<evidence type="ECO:0000256" key="2">
    <source>
        <dbReference type="ARBA" id="ARBA00022448"/>
    </source>
</evidence>
<dbReference type="Gene3D" id="2.30.30.380">
    <property type="entry name" value="Zn-finger domain of Sec23/24"/>
    <property type="match status" value="1"/>
</dbReference>
<dbReference type="Pfam" id="PF00085">
    <property type="entry name" value="Thioredoxin"/>
    <property type="match status" value="1"/>
</dbReference>
<dbReference type="GO" id="GO:0015035">
    <property type="term" value="F:protein-disulfide reductase activity"/>
    <property type="evidence" value="ECO:0007669"/>
    <property type="project" value="UniProtKB-UniRule"/>
</dbReference>
<keyword evidence="3" id="KW-0479">Metal-binding</keyword>
<evidence type="ECO:0000256" key="7">
    <source>
        <dbReference type="NCBIfam" id="TIGR01068"/>
    </source>
</evidence>
<dbReference type="OrthoDB" id="9790390at2"/>
<reference evidence="9 10" key="1">
    <citation type="journal article" date="2017" name="Antonie Van Leeuwenhoek">
        <title>Rhizobium rhizosphaerae sp. nov., a novel species isolated from rice rhizosphere.</title>
        <authorList>
            <person name="Zhao J.J."/>
            <person name="Zhang J."/>
            <person name="Zhang R.J."/>
            <person name="Zhang C.W."/>
            <person name="Yin H.Q."/>
            <person name="Zhang X.X."/>
        </authorList>
    </citation>
    <scope>NUCLEOTIDE SEQUENCE [LARGE SCALE GENOMIC DNA]</scope>
    <source>
        <strain evidence="9 10">BSs20135</strain>
    </source>
</reference>
<dbReference type="SUPFAM" id="SSF52833">
    <property type="entry name" value="Thioredoxin-like"/>
    <property type="match status" value="1"/>
</dbReference>
<keyword evidence="4" id="KW-0249">Electron transport</keyword>
<keyword evidence="6" id="KW-0676">Redox-active center</keyword>
<dbReference type="Pfam" id="PF21352">
    <property type="entry name" value="Zn_ribbon_Thio2"/>
    <property type="match status" value="1"/>
</dbReference>
<proteinExistence type="inferred from homology"/>
<dbReference type="InterPro" id="IPR013766">
    <property type="entry name" value="Thioredoxin_domain"/>
</dbReference>
<evidence type="ECO:0000256" key="3">
    <source>
        <dbReference type="ARBA" id="ARBA00022723"/>
    </source>
</evidence>
<dbReference type="NCBIfam" id="NF008229">
    <property type="entry name" value="PRK10996.1"/>
    <property type="match status" value="1"/>
</dbReference>
<dbReference type="CDD" id="cd02947">
    <property type="entry name" value="TRX_family"/>
    <property type="match status" value="1"/>
</dbReference>
<dbReference type="AlphaFoldDB" id="K6XHT4"/>
<dbReference type="Proteomes" id="UP000006327">
    <property type="component" value="Unassembled WGS sequence"/>
</dbReference>
<dbReference type="FunFam" id="3.40.30.10:FF:000001">
    <property type="entry name" value="Thioredoxin"/>
    <property type="match status" value="1"/>
</dbReference>
<dbReference type="PANTHER" id="PTHR45663:SF40">
    <property type="entry name" value="THIOREDOXIN 2"/>
    <property type="match status" value="1"/>
</dbReference>
<gene>
    <name evidence="9" type="primary">trxC</name>
    <name evidence="9" type="ORF">GARC_3260</name>
</gene>
<dbReference type="PRINTS" id="PR00421">
    <property type="entry name" value="THIOREDOXIN"/>
</dbReference>
<organism evidence="9 10">
    <name type="scientific">Paraglaciecola arctica BSs20135</name>
    <dbReference type="NCBI Taxonomy" id="493475"/>
    <lineage>
        <taxon>Bacteria</taxon>
        <taxon>Pseudomonadati</taxon>
        <taxon>Pseudomonadota</taxon>
        <taxon>Gammaproteobacteria</taxon>
        <taxon>Alteromonadales</taxon>
        <taxon>Alteromonadaceae</taxon>
        <taxon>Paraglaciecola</taxon>
    </lineage>
</organism>
<evidence type="ECO:0000256" key="5">
    <source>
        <dbReference type="ARBA" id="ARBA00023157"/>
    </source>
</evidence>
<dbReference type="InterPro" id="IPR017937">
    <property type="entry name" value="Thioredoxin_CS"/>
</dbReference>
<comment type="similarity">
    <text evidence="1">Belongs to the thioredoxin family.</text>
</comment>
<dbReference type="eggNOG" id="COG3118">
    <property type="taxonomic scope" value="Bacteria"/>
</dbReference>
<dbReference type="Gene3D" id="3.40.30.10">
    <property type="entry name" value="Glutaredoxin"/>
    <property type="match status" value="1"/>
</dbReference>
<feature type="domain" description="Thioredoxin" evidence="8">
    <location>
        <begin position="29"/>
        <end position="140"/>
    </location>
</feature>
<evidence type="ECO:0000259" key="8">
    <source>
        <dbReference type="PROSITE" id="PS51352"/>
    </source>
</evidence>
<evidence type="ECO:0000256" key="4">
    <source>
        <dbReference type="ARBA" id="ARBA00022982"/>
    </source>
</evidence>
<evidence type="ECO:0000313" key="10">
    <source>
        <dbReference type="Proteomes" id="UP000006327"/>
    </source>
</evidence>
<evidence type="ECO:0000256" key="6">
    <source>
        <dbReference type="ARBA" id="ARBA00023284"/>
    </source>
</evidence>
<dbReference type="GO" id="GO:0046872">
    <property type="term" value="F:metal ion binding"/>
    <property type="evidence" value="ECO:0007669"/>
    <property type="project" value="UniProtKB-KW"/>
</dbReference>
<dbReference type="InterPro" id="IPR036249">
    <property type="entry name" value="Thioredoxin-like_sf"/>
</dbReference>
<dbReference type="InterPro" id="IPR049299">
    <property type="entry name" value="Thio2_N"/>
</dbReference>
<evidence type="ECO:0000256" key="1">
    <source>
        <dbReference type="ARBA" id="ARBA00008987"/>
    </source>
</evidence>
<dbReference type="PROSITE" id="PS00194">
    <property type="entry name" value="THIOREDOXIN_1"/>
    <property type="match status" value="1"/>
</dbReference>
<keyword evidence="5" id="KW-1015">Disulfide bond</keyword>
<evidence type="ECO:0000313" key="9">
    <source>
        <dbReference type="EMBL" id="GAC20219.1"/>
    </source>
</evidence>
<dbReference type="InterPro" id="IPR005746">
    <property type="entry name" value="Thioredoxin"/>
</dbReference>
<keyword evidence="9" id="KW-0560">Oxidoreductase</keyword>
<sequence>MHIVCSHCLAINRIPEDKSHTQAKCGKCQQAAYSSSPVELTDASFYRYIEKNDLPVIVDFWASWCGPCKAMAPVFTNIAKQSEELLFAKVNTEQAQQVSADASIRSIPTLIFFLHGKEIDRVSGGLSESQLKSWIMQCLQKLG</sequence>
<protein>
    <recommendedName>
        <fullName evidence="7">Thioredoxin</fullName>
    </recommendedName>
</protein>
<dbReference type="STRING" id="493475.GARC_3260"/>
<dbReference type="PANTHER" id="PTHR45663">
    <property type="entry name" value="GEO12009P1"/>
    <property type="match status" value="1"/>
</dbReference>
<dbReference type="GO" id="GO:0005829">
    <property type="term" value="C:cytosol"/>
    <property type="evidence" value="ECO:0007669"/>
    <property type="project" value="TreeGrafter"/>
</dbReference>
<keyword evidence="10" id="KW-1185">Reference proteome</keyword>
<dbReference type="NCBIfam" id="TIGR01068">
    <property type="entry name" value="thioredoxin"/>
    <property type="match status" value="1"/>
</dbReference>
<dbReference type="PROSITE" id="PS51352">
    <property type="entry name" value="THIOREDOXIN_2"/>
    <property type="match status" value="1"/>
</dbReference>
<dbReference type="RefSeq" id="WP_007621945.1">
    <property type="nucleotide sequence ID" value="NZ_BAEO01000049.1"/>
</dbReference>
<name>K6XHT4_9ALTE</name>
<keyword evidence="2" id="KW-0813">Transport</keyword>
<comment type="caution">
    <text evidence="9">The sequence shown here is derived from an EMBL/GenBank/DDBJ whole genome shotgun (WGS) entry which is preliminary data.</text>
</comment>
<accession>K6XHT4</accession>
<dbReference type="EMBL" id="BAEO01000049">
    <property type="protein sequence ID" value="GAC20219.1"/>
    <property type="molecule type" value="Genomic_DNA"/>
</dbReference>